<organism evidence="10 11">
    <name type="scientific">Candidatus Cryosericum terrychapinii</name>
    <dbReference type="NCBI Taxonomy" id="2290919"/>
    <lineage>
        <taxon>Bacteria</taxon>
        <taxon>Pseudomonadati</taxon>
        <taxon>Caldisericota/Cryosericota group</taxon>
        <taxon>Candidatus Cryosericota</taxon>
        <taxon>Candidatus Cryosericia</taxon>
        <taxon>Candidatus Cryosericales</taxon>
        <taxon>Candidatus Cryosericaceae</taxon>
        <taxon>Candidatus Cryosericum</taxon>
    </lineage>
</organism>
<keyword evidence="6" id="KW-0051">Antiviral defense</keyword>
<accession>A0A398CVS0</accession>
<evidence type="ECO:0000256" key="6">
    <source>
        <dbReference type="ARBA" id="ARBA00023118"/>
    </source>
</evidence>
<keyword evidence="3 8" id="KW-0812">Transmembrane</keyword>
<comment type="subcellular location">
    <subcellularLocation>
        <location evidence="1">Cell membrane</location>
    </subcellularLocation>
</comment>
<name>A0A398CVS0_9BACT</name>
<dbReference type="EMBL" id="QXIS01000006">
    <property type="protein sequence ID" value="RIE06623.1"/>
    <property type="molecule type" value="Genomic_DNA"/>
</dbReference>
<feature type="transmembrane region" description="Helical" evidence="8">
    <location>
        <begin position="213"/>
        <end position="237"/>
    </location>
</feature>
<feature type="transmembrane region" description="Helical" evidence="8">
    <location>
        <begin position="109"/>
        <end position="128"/>
    </location>
</feature>
<keyword evidence="11" id="KW-1185">Reference proteome</keyword>
<gene>
    <name evidence="10" type="ORF">SMC7_01030</name>
</gene>
<evidence type="ECO:0000259" key="9">
    <source>
        <dbReference type="Pfam" id="PF18967"/>
    </source>
</evidence>
<comment type="caution">
    <text evidence="10">The sequence shown here is derived from an EMBL/GenBank/DDBJ whole genome shotgun (WGS) entry which is preliminary data.</text>
</comment>
<evidence type="ECO:0000256" key="5">
    <source>
        <dbReference type="ARBA" id="ARBA00022989"/>
    </source>
</evidence>
<evidence type="ECO:0000313" key="11">
    <source>
        <dbReference type="Proteomes" id="UP000266328"/>
    </source>
</evidence>
<sequence>MEGGVTWKVEAAKALDIEIVQLRRGPPRVLVVGWAETDRIERYLMTKEDQYMSHCADNISARDSENEVDSKGFPLLNQLRQQNAETGFQVACDKTNRLNQAFQALESKAGTLAGFLGAILATIFGFVISRPTSTRLDGIAAVFLTGICLFMVSLLFLTLCLTTRRWSDAPGWQQFDDTDEYGRDPARYRCQQIAGMGKSWQTNSSTLTAKAGLFAHALWFMFAGMLCLAAAALLAIFTH</sequence>
<dbReference type="AlphaFoldDB" id="A0A398CVS0"/>
<dbReference type="Pfam" id="PF18967">
    <property type="entry name" value="PycTM"/>
    <property type="match status" value="1"/>
</dbReference>
<evidence type="ECO:0000256" key="7">
    <source>
        <dbReference type="ARBA" id="ARBA00023136"/>
    </source>
</evidence>
<dbReference type="InterPro" id="IPR043760">
    <property type="entry name" value="PycTM_dom"/>
</dbReference>
<keyword evidence="2" id="KW-1003">Cell membrane</keyword>
<keyword evidence="4" id="KW-0547">Nucleotide-binding</keyword>
<reference evidence="10 11" key="1">
    <citation type="submission" date="2018-09" db="EMBL/GenBank/DDBJ databases">
        <title>Discovery and Ecogenomic Context for Candidatus Cryosericales, a Global Caldiserica Order Active in Thawing Permafrost.</title>
        <authorList>
            <person name="Martinez M.A."/>
            <person name="Woodcroft B.J."/>
            <person name="Ignacio Espinoza J.C."/>
            <person name="Zayed A."/>
            <person name="Singleton C.M."/>
            <person name="Boyd J."/>
            <person name="Li Y.-F."/>
            <person name="Purvine S."/>
            <person name="Maughan H."/>
            <person name="Hodgkins S.B."/>
            <person name="Anderson D."/>
            <person name="Sederholm M."/>
            <person name="Temperton B."/>
            <person name="Saleska S.R."/>
            <person name="Tyson G.W."/>
            <person name="Rich V.I."/>
        </authorList>
    </citation>
    <scope>NUCLEOTIDE SEQUENCE [LARGE SCALE GENOMIC DNA]</scope>
    <source>
        <strain evidence="10 11">SMC7</strain>
    </source>
</reference>
<evidence type="ECO:0000313" key="10">
    <source>
        <dbReference type="EMBL" id="RIE06623.1"/>
    </source>
</evidence>
<proteinExistence type="predicted"/>
<evidence type="ECO:0000256" key="1">
    <source>
        <dbReference type="ARBA" id="ARBA00004236"/>
    </source>
</evidence>
<dbReference type="RefSeq" id="WP_119088526.1">
    <property type="nucleotide sequence ID" value="NZ_QXIS01000006.1"/>
</dbReference>
<evidence type="ECO:0000256" key="2">
    <source>
        <dbReference type="ARBA" id="ARBA00022475"/>
    </source>
</evidence>
<keyword evidence="5 8" id="KW-1133">Transmembrane helix</keyword>
<feature type="domain" description="Pycsar effector protein" evidence="9">
    <location>
        <begin position="95"/>
        <end position="236"/>
    </location>
</feature>
<evidence type="ECO:0000256" key="4">
    <source>
        <dbReference type="ARBA" id="ARBA00022741"/>
    </source>
</evidence>
<protein>
    <recommendedName>
        <fullName evidence="9">Pycsar effector protein domain-containing protein</fullName>
    </recommendedName>
</protein>
<keyword evidence="7 8" id="KW-0472">Membrane</keyword>
<feature type="transmembrane region" description="Helical" evidence="8">
    <location>
        <begin position="140"/>
        <end position="161"/>
    </location>
</feature>
<evidence type="ECO:0000256" key="3">
    <source>
        <dbReference type="ARBA" id="ARBA00022692"/>
    </source>
</evidence>
<dbReference type="Proteomes" id="UP000266328">
    <property type="component" value="Unassembled WGS sequence"/>
</dbReference>
<evidence type="ECO:0000256" key="8">
    <source>
        <dbReference type="SAM" id="Phobius"/>
    </source>
</evidence>